<feature type="transmembrane region" description="Helical" evidence="1">
    <location>
        <begin position="14"/>
        <end position="33"/>
    </location>
</feature>
<protein>
    <submittedName>
        <fullName evidence="2">Uncharacterized protein</fullName>
    </submittedName>
</protein>
<keyword evidence="1" id="KW-0472">Membrane</keyword>
<keyword evidence="1" id="KW-1133">Transmembrane helix</keyword>
<reference evidence="2" key="1">
    <citation type="submission" date="2018-02" db="EMBL/GenBank/DDBJ databases">
        <title>Rhizophora mucronata_Transcriptome.</title>
        <authorList>
            <person name="Meera S.P."/>
            <person name="Sreeshan A."/>
            <person name="Augustine A."/>
        </authorList>
    </citation>
    <scope>NUCLEOTIDE SEQUENCE</scope>
    <source>
        <tissue evidence="2">Leaf</tissue>
    </source>
</reference>
<dbReference type="AlphaFoldDB" id="A0A2P2PV20"/>
<organism evidence="2">
    <name type="scientific">Rhizophora mucronata</name>
    <name type="common">Asiatic mangrove</name>
    <dbReference type="NCBI Taxonomy" id="61149"/>
    <lineage>
        <taxon>Eukaryota</taxon>
        <taxon>Viridiplantae</taxon>
        <taxon>Streptophyta</taxon>
        <taxon>Embryophyta</taxon>
        <taxon>Tracheophyta</taxon>
        <taxon>Spermatophyta</taxon>
        <taxon>Magnoliopsida</taxon>
        <taxon>eudicotyledons</taxon>
        <taxon>Gunneridae</taxon>
        <taxon>Pentapetalae</taxon>
        <taxon>rosids</taxon>
        <taxon>fabids</taxon>
        <taxon>Malpighiales</taxon>
        <taxon>Rhizophoraceae</taxon>
        <taxon>Rhizophora</taxon>
    </lineage>
</organism>
<evidence type="ECO:0000256" key="1">
    <source>
        <dbReference type="SAM" id="Phobius"/>
    </source>
</evidence>
<proteinExistence type="predicted"/>
<evidence type="ECO:0000313" key="2">
    <source>
        <dbReference type="EMBL" id="MBX58565.1"/>
    </source>
</evidence>
<accession>A0A2P2PV20</accession>
<name>A0A2P2PV20_RHIMU</name>
<dbReference type="EMBL" id="GGEC01078081">
    <property type="protein sequence ID" value="MBX58565.1"/>
    <property type="molecule type" value="Transcribed_RNA"/>
</dbReference>
<keyword evidence="1" id="KW-0812">Transmembrane</keyword>
<sequence>MPNALQPYMELFEIIYLALVTLSYLQFWLGLIYKFY</sequence>